<dbReference type="Pfam" id="PF03934">
    <property type="entry name" value="T2SSK"/>
    <property type="match status" value="1"/>
</dbReference>
<dbReference type="EMBL" id="AP023081">
    <property type="protein sequence ID" value="BCD89333.1"/>
    <property type="molecule type" value="Genomic_DNA"/>
</dbReference>
<dbReference type="SUPFAM" id="SSF47781">
    <property type="entry name" value="RuvA domain 2-like"/>
    <property type="match status" value="1"/>
</dbReference>
<evidence type="ECO:0000256" key="1">
    <source>
        <dbReference type="PIRNR" id="PIRNR002786"/>
    </source>
</evidence>
<keyword evidence="1" id="KW-1003">Cell membrane</keyword>
<protein>
    <recommendedName>
        <fullName evidence="1">Type II secretion system protein K</fullName>
    </recommendedName>
</protein>
<dbReference type="Gene3D" id="3.30.1300.30">
    <property type="entry name" value="GSPII I/J protein-like"/>
    <property type="match status" value="1"/>
</dbReference>
<comment type="subcellular location">
    <subcellularLocation>
        <location evidence="1">Cell inner membrane</location>
    </subcellularLocation>
</comment>
<keyword evidence="1" id="KW-0813">Transport</keyword>
<dbReference type="NCBIfam" id="NF037980">
    <property type="entry name" value="T2SS_GspK"/>
    <property type="match status" value="1"/>
</dbReference>
<name>A0ABN6C050_9PSED</name>
<sequence length="291" mass="32353">MSERHRQGGVALISVLLVTALVTLIISDMLARQRLSLTSSANQLQQQQLWQLALSGEAWARQQLHDDLATREEPLRVHLGQGWARNGNLFDIDGGQIRIRIEDLAGRFDLDTQRSTSRLARARYQRLLANLGLPHHDPALLPQRPGADGKPQPFADSSELARLEQLDAAGLQRLRPHVATFGGVALNLNTASAEVLASLEGLDPAIARTLVQARPPQGYASVQAFMEQPLLHGREVSSRELGVDSRHFRAHLQVRLGERQLYLASDLRLERDGRINVLRRQLLAPDLSHPE</sequence>
<dbReference type="PANTHER" id="PTHR38831:SF1">
    <property type="entry name" value="TYPE II SECRETION SYSTEM PROTEIN K-RELATED"/>
    <property type="match status" value="1"/>
</dbReference>
<keyword evidence="4" id="KW-1185">Reference proteome</keyword>
<organism evidence="3 4">
    <name type="scientific">Pseudomonas solani</name>
    <dbReference type="NCBI Taxonomy" id="2731552"/>
    <lineage>
        <taxon>Bacteria</taxon>
        <taxon>Pseudomonadati</taxon>
        <taxon>Pseudomonadota</taxon>
        <taxon>Gammaproteobacteria</taxon>
        <taxon>Pseudomonadales</taxon>
        <taxon>Pseudomonadaceae</taxon>
        <taxon>Pseudomonas</taxon>
    </lineage>
</organism>
<dbReference type="Proteomes" id="UP001064896">
    <property type="component" value="Chromosome"/>
</dbReference>
<dbReference type="InterPro" id="IPR038072">
    <property type="entry name" value="GspK_central_sf"/>
</dbReference>
<gene>
    <name evidence="3" type="ORF">PSm6_57400</name>
</gene>
<proteinExistence type="inferred from homology"/>
<dbReference type="InterPro" id="IPR045584">
    <property type="entry name" value="Pilin-like"/>
</dbReference>
<reference evidence="3" key="1">
    <citation type="submission" date="2020-05" db="EMBL/GenBank/DDBJ databases">
        <title>Complete genome sequence of Pseudomonas sp. Sm006.</title>
        <authorList>
            <person name="Takeuchi K."/>
            <person name="Someya N."/>
        </authorList>
    </citation>
    <scope>NUCLEOTIDE SEQUENCE</scope>
    <source>
        <strain evidence="3">Sm006</strain>
    </source>
</reference>
<dbReference type="Gene3D" id="1.10.40.60">
    <property type="entry name" value="EpsJ-like"/>
    <property type="match status" value="1"/>
</dbReference>
<dbReference type="InterPro" id="IPR010994">
    <property type="entry name" value="RuvA_2-like"/>
</dbReference>
<evidence type="ECO:0000313" key="3">
    <source>
        <dbReference type="EMBL" id="BCD89333.1"/>
    </source>
</evidence>
<accession>A0ABN6C050</accession>
<dbReference type="SUPFAM" id="SSF54523">
    <property type="entry name" value="Pili subunits"/>
    <property type="match status" value="1"/>
</dbReference>
<keyword evidence="1" id="KW-0472">Membrane</keyword>
<comment type="similarity">
    <text evidence="1">Belongs to the GSP K family.</text>
</comment>
<dbReference type="RefSeq" id="WP_265168977.1">
    <property type="nucleotide sequence ID" value="NZ_AP023081.1"/>
</dbReference>
<evidence type="ECO:0000313" key="4">
    <source>
        <dbReference type="Proteomes" id="UP001064896"/>
    </source>
</evidence>
<dbReference type="InterPro" id="IPR005628">
    <property type="entry name" value="GspK"/>
</dbReference>
<dbReference type="PIRSF" id="PIRSF002786">
    <property type="entry name" value="XcpX"/>
    <property type="match status" value="1"/>
</dbReference>
<keyword evidence="1" id="KW-0997">Cell inner membrane</keyword>
<feature type="domain" description="T2SS protein K second SAM-like" evidence="2">
    <location>
        <begin position="186"/>
        <end position="242"/>
    </location>
</feature>
<dbReference type="PANTHER" id="PTHR38831">
    <property type="entry name" value="TYPE II SECRETION SYSTEM PROTEIN K"/>
    <property type="match status" value="1"/>
</dbReference>
<evidence type="ECO:0000259" key="2">
    <source>
        <dbReference type="Pfam" id="PF03934"/>
    </source>
</evidence>
<dbReference type="InterPro" id="IPR049179">
    <property type="entry name" value="T2SSK_SAM-like_2nd"/>
</dbReference>